<gene>
    <name evidence="2" type="ORF">HNP49_003673</name>
</gene>
<keyword evidence="1" id="KW-0732">Signal</keyword>
<evidence type="ECO:0000313" key="3">
    <source>
        <dbReference type="Proteomes" id="UP000557193"/>
    </source>
</evidence>
<dbReference type="InterPro" id="IPR035242">
    <property type="entry name" value="DUF5329"/>
</dbReference>
<dbReference type="EMBL" id="JACHLL010000010">
    <property type="protein sequence ID" value="MBB6343471.1"/>
    <property type="molecule type" value="Genomic_DNA"/>
</dbReference>
<protein>
    <recommendedName>
        <fullName evidence="4">DUF5329 domain-containing protein</fullName>
    </recommendedName>
</protein>
<dbReference type="RefSeq" id="WP_184685744.1">
    <property type="nucleotide sequence ID" value="NZ_JACHLL010000010.1"/>
</dbReference>
<dbReference type="AlphaFoldDB" id="A0A7X0BWI8"/>
<evidence type="ECO:0000256" key="1">
    <source>
        <dbReference type="SAM" id="SignalP"/>
    </source>
</evidence>
<evidence type="ECO:0000313" key="2">
    <source>
        <dbReference type="EMBL" id="MBB6343471.1"/>
    </source>
</evidence>
<dbReference type="Pfam" id="PF17263">
    <property type="entry name" value="DUF5329"/>
    <property type="match status" value="1"/>
</dbReference>
<dbReference type="Proteomes" id="UP000557193">
    <property type="component" value="Unassembled WGS sequence"/>
</dbReference>
<reference evidence="2 3" key="1">
    <citation type="submission" date="2020-08" db="EMBL/GenBank/DDBJ databases">
        <title>Functional genomics of gut bacteria from endangered species of beetles.</title>
        <authorList>
            <person name="Carlos-Shanley C."/>
        </authorList>
    </citation>
    <scope>NUCLEOTIDE SEQUENCE [LARGE SCALE GENOMIC DNA]</scope>
    <source>
        <strain evidence="2 3">S00202</strain>
    </source>
</reference>
<keyword evidence="3" id="KW-1185">Reference proteome</keyword>
<proteinExistence type="predicted"/>
<name>A0A7X0BWI8_9PSED</name>
<feature type="signal peptide" evidence="1">
    <location>
        <begin position="1"/>
        <end position="20"/>
    </location>
</feature>
<organism evidence="2 3">
    <name type="scientific">Pseudomonas fluvialis</name>
    <dbReference type="NCBI Taxonomy" id="1793966"/>
    <lineage>
        <taxon>Bacteria</taxon>
        <taxon>Pseudomonadati</taxon>
        <taxon>Pseudomonadota</taxon>
        <taxon>Gammaproteobacteria</taxon>
        <taxon>Pseudomonadales</taxon>
        <taxon>Pseudomonadaceae</taxon>
        <taxon>Pseudomonas</taxon>
    </lineage>
</organism>
<feature type="chain" id="PRO_5031333103" description="DUF5329 domain-containing protein" evidence="1">
    <location>
        <begin position="21"/>
        <end position="121"/>
    </location>
</feature>
<accession>A0A7X0BWI8</accession>
<comment type="caution">
    <text evidence="2">The sequence shown here is derived from an EMBL/GenBank/DDBJ whole genome shotgun (WGS) entry which is preliminary data.</text>
</comment>
<evidence type="ECO:0008006" key="4">
    <source>
        <dbReference type="Google" id="ProtNLM"/>
    </source>
</evidence>
<sequence>MWRAICVSCSLLALSQPTLAALDEQGKKEVDSLLDFVERSGCTFIRNDSEHASSDARAHLQKKLDYLLDKDLIDSPEQFIERGATESSFSGEPYRVRCQGSEQMSADWLSAELKRLRSASR</sequence>